<reference evidence="2 3" key="1">
    <citation type="submission" date="2022-08" db="EMBL/GenBank/DDBJ databases">
        <title>Reclassification of Massilia species as members of the genera Telluria, Duganella, Pseudoduganella, Mokoshia gen. nov. and Zemynaea gen. nov. using orthogonal and non-orthogonal genome-based approaches.</title>
        <authorList>
            <person name="Bowman J.P."/>
        </authorList>
    </citation>
    <scope>NUCLEOTIDE SEQUENCE [LARGE SCALE GENOMIC DNA]</scope>
    <source>
        <strain evidence="2 3">JCM 31607</strain>
    </source>
</reference>
<dbReference type="InterPro" id="IPR009081">
    <property type="entry name" value="PP-bd_ACP"/>
</dbReference>
<proteinExistence type="predicted"/>
<protein>
    <submittedName>
        <fullName evidence="2">Acyl carrier protein</fullName>
    </submittedName>
</protein>
<dbReference type="Proteomes" id="UP001205861">
    <property type="component" value="Unassembled WGS sequence"/>
</dbReference>
<sequence length="81" mass="8496">MYLNDVKNVLIDVLNLGPAGEALTAESPLLGSLPELDSMAVVTLLGALEERFGIAVDDDDISASTFETLGSLAKFVEEKAA</sequence>
<dbReference type="Gene3D" id="1.10.1200.10">
    <property type="entry name" value="ACP-like"/>
    <property type="match status" value="1"/>
</dbReference>
<evidence type="ECO:0000259" key="1">
    <source>
        <dbReference type="PROSITE" id="PS50075"/>
    </source>
</evidence>
<organism evidence="2 3">
    <name type="scientific">Massilia solisilvae</name>
    <dbReference type="NCBI Taxonomy" id="1811225"/>
    <lineage>
        <taxon>Bacteria</taxon>
        <taxon>Pseudomonadati</taxon>
        <taxon>Pseudomonadota</taxon>
        <taxon>Betaproteobacteria</taxon>
        <taxon>Burkholderiales</taxon>
        <taxon>Oxalobacteraceae</taxon>
        <taxon>Telluria group</taxon>
        <taxon>Massilia</taxon>
    </lineage>
</organism>
<feature type="domain" description="Carrier" evidence="1">
    <location>
        <begin position="1"/>
        <end position="80"/>
    </location>
</feature>
<dbReference type="EMBL" id="JANUGV010000005">
    <property type="protein sequence ID" value="MCS0609989.1"/>
    <property type="molecule type" value="Genomic_DNA"/>
</dbReference>
<comment type="caution">
    <text evidence="2">The sequence shown here is derived from an EMBL/GenBank/DDBJ whole genome shotgun (WGS) entry which is preliminary data.</text>
</comment>
<dbReference type="SUPFAM" id="SSF47336">
    <property type="entry name" value="ACP-like"/>
    <property type="match status" value="1"/>
</dbReference>
<dbReference type="InterPro" id="IPR036736">
    <property type="entry name" value="ACP-like_sf"/>
</dbReference>
<gene>
    <name evidence="2" type="ORF">NX773_17625</name>
</gene>
<dbReference type="Pfam" id="PF00550">
    <property type="entry name" value="PP-binding"/>
    <property type="match status" value="1"/>
</dbReference>
<accession>A0ABT2BNC6</accession>
<evidence type="ECO:0000313" key="2">
    <source>
        <dbReference type="EMBL" id="MCS0609989.1"/>
    </source>
</evidence>
<name>A0ABT2BNC6_9BURK</name>
<dbReference type="PROSITE" id="PS50075">
    <property type="entry name" value="CARRIER"/>
    <property type="match status" value="1"/>
</dbReference>
<evidence type="ECO:0000313" key="3">
    <source>
        <dbReference type="Proteomes" id="UP001205861"/>
    </source>
</evidence>
<dbReference type="RefSeq" id="WP_258857607.1">
    <property type="nucleotide sequence ID" value="NZ_JANUGV010000005.1"/>
</dbReference>
<keyword evidence="3" id="KW-1185">Reference proteome</keyword>